<comment type="caution">
    <text evidence="1">The sequence shown here is derived from an EMBL/GenBank/DDBJ whole genome shotgun (WGS) entry which is preliminary data.</text>
</comment>
<reference evidence="1 2" key="1">
    <citation type="submission" date="2018-07" db="EMBL/GenBank/DDBJ databases">
        <title>The draft genome of Phyllobacterium salinisoli.</title>
        <authorList>
            <person name="Liu L."/>
            <person name="Li L."/>
            <person name="Zhang X."/>
            <person name="Liang L."/>
        </authorList>
    </citation>
    <scope>NUCLEOTIDE SEQUENCE [LARGE SCALE GENOMIC DNA]</scope>
    <source>
        <strain evidence="1 2">LLAN61</strain>
    </source>
</reference>
<proteinExistence type="predicted"/>
<dbReference type="AlphaFoldDB" id="A0A368K4X1"/>
<evidence type="ECO:0000313" key="1">
    <source>
        <dbReference type="EMBL" id="RCS23050.1"/>
    </source>
</evidence>
<organism evidence="1 2">
    <name type="scientific">Phyllobacterium salinisoli</name>
    <dbReference type="NCBI Taxonomy" id="1899321"/>
    <lineage>
        <taxon>Bacteria</taxon>
        <taxon>Pseudomonadati</taxon>
        <taxon>Pseudomonadota</taxon>
        <taxon>Alphaproteobacteria</taxon>
        <taxon>Hyphomicrobiales</taxon>
        <taxon>Phyllobacteriaceae</taxon>
        <taxon>Phyllobacterium</taxon>
    </lineage>
</organism>
<protein>
    <submittedName>
        <fullName evidence="1">Uncharacterized protein</fullName>
    </submittedName>
</protein>
<gene>
    <name evidence="1" type="ORF">DUT91_16455</name>
</gene>
<dbReference type="Proteomes" id="UP000253420">
    <property type="component" value="Unassembled WGS sequence"/>
</dbReference>
<evidence type="ECO:0000313" key="2">
    <source>
        <dbReference type="Proteomes" id="UP000253420"/>
    </source>
</evidence>
<keyword evidence="2" id="KW-1185">Reference proteome</keyword>
<accession>A0A368K4X1</accession>
<dbReference type="OrthoDB" id="8366111at2"/>
<dbReference type="RefSeq" id="WP_114441592.1">
    <property type="nucleotide sequence ID" value="NZ_QOZG01000006.1"/>
</dbReference>
<name>A0A368K4X1_9HYPH</name>
<dbReference type="EMBL" id="QOZG01000006">
    <property type="protein sequence ID" value="RCS23050.1"/>
    <property type="molecule type" value="Genomic_DNA"/>
</dbReference>
<sequence length="113" mass="12812">MSAKERIKKYRETGGASDLVRVEVLVPKARRDEIVSVAAELRSAHRAEKSRLLEFIRIATERYGLRVFDNIDIEKLNDLPQKARVVANALMERGDARAYAMGRKMVVELGDGR</sequence>